<dbReference type="PANTHER" id="PTHR30004">
    <property type="entry name" value="4-HYDROXYTHREONINE-4-PHOSPHATE DEHYDROGENASE"/>
    <property type="match status" value="1"/>
</dbReference>
<reference evidence="4" key="1">
    <citation type="submission" date="2018-05" db="EMBL/GenBank/DDBJ databases">
        <authorList>
            <person name="Lanie J.A."/>
            <person name="Ng W.-L."/>
            <person name="Kazmierczak K.M."/>
            <person name="Andrzejewski T.M."/>
            <person name="Davidsen T.M."/>
            <person name="Wayne K.J."/>
            <person name="Tettelin H."/>
            <person name="Glass J.I."/>
            <person name="Rusch D."/>
            <person name="Podicherti R."/>
            <person name="Tsui H.-C.T."/>
            <person name="Winkler M.E."/>
        </authorList>
    </citation>
    <scope>NUCLEOTIDE SEQUENCE</scope>
</reference>
<name>A0A381P5L9_9ZZZZ</name>
<evidence type="ECO:0000256" key="2">
    <source>
        <dbReference type="ARBA" id="ARBA00023002"/>
    </source>
</evidence>
<dbReference type="EMBL" id="UINC01000832">
    <property type="protein sequence ID" value="SUZ61864.1"/>
    <property type="molecule type" value="Genomic_DNA"/>
</dbReference>
<evidence type="ECO:0000256" key="1">
    <source>
        <dbReference type="ARBA" id="ARBA00022723"/>
    </source>
</evidence>
<gene>
    <name evidence="4" type="ORF">METZ01_LOCUS14718</name>
</gene>
<keyword evidence="1" id="KW-0479">Metal-binding</keyword>
<sequence length="346" mass="38036">MAKKLEIKIGLTMGDPNGIGTEVLIRALQFLHPFQNWEALIFGDAEILTKMNEALGAPFSFEVISKNYSMHTNGSADSFCIPVIDLSVEKDRKWKLGTCSAWGGESAFQFVHSAIDWANRKKIAAIVTAPLAKEALQSAGHLFPGHTEMLSHYSQGARSVMMLAVDDLRATMVTLHISLRQALDSLTTERILEVMEITDSGLKSMGIPNPILGIPGLNPHAGENRLFGDEEYNIIRPAMELARRKGLRCEGPFPPDTIFLEHRKGRFDAVVALYHDQALIPLKLFGFERAVNITLGLPIIRTSPDHGTAFELAPRMEANPSSMIEAIRMAVKMAQSSLSAVSSEDL</sequence>
<evidence type="ECO:0008006" key="5">
    <source>
        <dbReference type="Google" id="ProtNLM"/>
    </source>
</evidence>
<dbReference type="Pfam" id="PF04166">
    <property type="entry name" value="PdxA"/>
    <property type="match status" value="1"/>
</dbReference>
<dbReference type="NCBIfam" id="TIGR00557">
    <property type="entry name" value="pdxA"/>
    <property type="match status" value="1"/>
</dbReference>
<evidence type="ECO:0000256" key="3">
    <source>
        <dbReference type="ARBA" id="ARBA00023027"/>
    </source>
</evidence>
<keyword evidence="3" id="KW-0520">NAD</keyword>
<dbReference type="SUPFAM" id="SSF53659">
    <property type="entry name" value="Isocitrate/Isopropylmalate dehydrogenase-like"/>
    <property type="match status" value="1"/>
</dbReference>
<dbReference type="Gene3D" id="3.40.718.10">
    <property type="entry name" value="Isopropylmalate Dehydrogenase"/>
    <property type="match status" value="1"/>
</dbReference>
<organism evidence="4">
    <name type="scientific">marine metagenome</name>
    <dbReference type="NCBI Taxonomy" id="408172"/>
    <lineage>
        <taxon>unclassified sequences</taxon>
        <taxon>metagenomes</taxon>
        <taxon>ecological metagenomes</taxon>
    </lineage>
</organism>
<dbReference type="AlphaFoldDB" id="A0A381P5L9"/>
<dbReference type="GO" id="GO:0046872">
    <property type="term" value="F:metal ion binding"/>
    <property type="evidence" value="ECO:0007669"/>
    <property type="project" value="UniProtKB-KW"/>
</dbReference>
<dbReference type="GO" id="GO:0051287">
    <property type="term" value="F:NAD binding"/>
    <property type="evidence" value="ECO:0007669"/>
    <property type="project" value="InterPro"/>
</dbReference>
<keyword evidence="2" id="KW-0560">Oxidoreductase</keyword>
<protein>
    <recommendedName>
        <fullName evidence="5">4-hydroxythreonine-4-phosphate dehydrogenase</fullName>
    </recommendedName>
</protein>
<evidence type="ECO:0000313" key="4">
    <source>
        <dbReference type="EMBL" id="SUZ61864.1"/>
    </source>
</evidence>
<accession>A0A381P5L9</accession>
<dbReference type="GO" id="GO:0016491">
    <property type="term" value="F:oxidoreductase activity"/>
    <property type="evidence" value="ECO:0007669"/>
    <property type="project" value="UniProtKB-KW"/>
</dbReference>
<proteinExistence type="predicted"/>
<dbReference type="PANTHER" id="PTHR30004:SF6">
    <property type="entry name" value="D-THREONATE 4-PHOSPHATE DEHYDROGENASE"/>
    <property type="match status" value="1"/>
</dbReference>
<dbReference type="InterPro" id="IPR005255">
    <property type="entry name" value="PdxA_fam"/>
</dbReference>